<dbReference type="AlphaFoldDB" id="A0A438IGP9"/>
<evidence type="ECO:0000256" key="1">
    <source>
        <dbReference type="SAM" id="Phobius"/>
    </source>
</evidence>
<proteinExistence type="predicted"/>
<dbReference type="Proteomes" id="UP000288805">
    <property type="component" value="Unassembled WGS sequence"/>
</dbReference>
<feature type="transmembrane region" description="Helical" evidence="1">
    <location>
        <begin position="110"/>
        <end position="129"/>
    </location>
</feature>
<keyword evidence="1" id="KW-0472">Membrane</keyword>
<gene>
    <name evidence="2" type="ORF">CK203_025788</name>
</gene>
<evidence type="ECO:0000313" key="3">
    <source>
        <dbReference type="Proteomes" id="UP000288805"/>
    </source>
</evidence>
<keyword evidence="1" id="KW-1133">Transmembrane helix</keyword>
<protein>
    <submittedName>
        <fullName evidence="2">Uncharacterized protein</fullName>
    </submittedName>
</protein>
<name>A0A438IGP9_VITVI</name>
<sequence>MKLNSDGYRKDSQFRSYRSSFTTILILIPMEEFSSIIYRALESGFKGVQYKYFQCVPSSRQLQGLMINLEKSEIIPINVQRFSSVLNYTKRVEGWLSSWKRQYLSKEGKVSLILSTLVSTTYYVYFCHFRSGEGPLIRRFLKLFKITTNKDTSTECKGGCFVMEFLGLILHKEKVIGHSDYNFNYQPVSKERANSPNWCCMPGSHSDSCKLPKGKTPMWQAAIMSISGGWLNALDYPILVVVDVVSTPEVWVSMESLKGSAWKALAWNVELRSSS</sequence>
<dbReference type="EMBL" id="QGNW01000111">
    <property type="protein sequence ID" value="RVW95910.1"/>
    <property type="molecule type" value="Genomic_DNA"/>
</dbReference>
<organism evidence="2 3">
    <name type="scientific">Vitis vinifera</name>
    <name type="common">Grape</name>
    <dbReference type="NCBI Taxonomy" id="29760"/>
    <lineage>
        <taxon>Eukaryota</taxon>
        <taxon>Viridiplantae</taxon>
        <taxon>Streptophyta</taxon>
        <taxon>Embryophyta</taxon>
        <taxon>Tracheophyta</taxon>
        <taxon>Spermatophyta</taxon>
        <taxon>Magnoliopsida</taxon>
        <taxon>eudicotyledons</taxon>
        <taxon>Gunneridae</taxon>
        <taxon>Pentapetalae</taxon>
        <taxon>rosids</taxon>
        <taxon>Vitales</taxon>
        <taxon>Vitaceae</taxon>
        <taxon>Viteae</taxon>
        <taxon>Vitis</taxon>
    </lineage>
</organism>
<evidence type="ECO:0000313" key="2">
    <source>
        <dbReference type="EMBL" id="RVW95910.1"/>
    </source>
</evidence>
<comment type="caution">
    <text evidence="2">The sequence shown here is derived from an EMBL/GenBank/DDBJ whole genome shotgun (WGS) entry which is preliminary data.</text>
</comment>
<reference evidence="2 3" key="1">
    <citation type="journal article" date="2018" name="PLoS Genet.">
        <title>Population sequencing reveals clonal diversity and ancestral inbreeding in the grapevine cultivar Chardonnay.</title>
        <authorList>
            <person name="Roach M.J."/>
            <person name="Johnson D.L."/>
            <person name="Bohlmann J."/>
            <person name="van Vuuren H.J."/>
            <person name="Jones S.J."/>
            <person name="Pretorius I.S."/>
            <person name="Schmidt S.A."/>
            <person name="Borneman A.R."/>
        </authorList>
    </citation>
    <scope>NUCLEOTIDE SEQUENCE [LARGE SCALE GENOMIC DNA]</scope>
    <source>
        <strain evidence="3">cv. Chardonnay</strain>
        <tissue evidence="2">Leaf</tissue>
    </source>
</reference>
<keyword evidence="1" id="KW-0812">Transmembrane</keyword>
<accession>A0A438IGP9</accession>